<dbReference type="InterPro" id="IPR033175">
    <property type="entry name" value="PSD-A"/>
</dbReference>
<dbReference type="EMBL" id="QZKI01000060">
    <property type="protein sequence ID" value="RJP71363.1"/>
    <property type="molecule type" value="Genomic_DNA"/>
</dbReference>
<evidence type="ECO:0000256" key="4">
    <source>
        <dbReference type="ARBA" id="ARBA00023098"/>
    </source>
</evidence>
<dbReference type="AlphaFoldDB" id="A0A419F0K1"/>
<evidence type="ECO:0000313" key="12">
    <source>
        <dbReference type="EMBL" id="RJP71363.1"/>
    </source>
</evidence>
<dbReference type="Proteomes" id="UP000285961">
    <property type="component" value="Unassembled WGS sequence"/>
</dbReference>
<evidence type="ECO:0000256" key="2">
    <source>
        <dbReference type="ARBA" id="ARBA00022516"/>
    </source>
</evidence>
<keyword evidence="6" id="KW-0865">Zymogen</keyword>
<dbReference type="Pfam" id="PF02666">
    <property type="entry name" value="PS_Dcarbxylase"/>
    <property type="match status" value="1"/>
</dbReference>
<dbReference type="InterPro" id="IPR003817">
    <property type="entry name" value="PS_Dcarbxylase"/>
</dbReference>
<dbReference type="PANTHER" id="PTHR35809">
    <property type="entry name" value="ARCHAETIDYLSERINE DECARBOXYLASE PROENZYME-RELATED"/>
    <property type="match status" value="1"/>
</dbReference>
<keyword evidence="9" id="KW-1208">Phospholipid metabolism</keyword>
<name>A0A419F0K1_9BACT</name>
<evidence type="ECO:0000313" key="13">
    <source>
        <dbReference type="Proteomes" id="UP000285961"/>
    </source>
</evidence>
<protein>
    <submittedName>
        <fullName evidence="12">Phosphatidylserine decarboxylase family protein</fullName>
    </submittedName>
</protein>
<keyword evidence="1" id="KW-1003">Cell membrane</keyword>
<feature type="transmembrane region" description="Helical" evidence="11">
    <location>
        <begin position="6"/>
        <end position="34"/>
    </location>
</feature>
<sequence>MAAVCLAVLAFGLIVHPAIAWLGLVAALFTLYFFRDPERIIIAKAGHIVAPADGKVVAIDEVDETEYVGERCKRVSIFLSILDVHINRAPVSGQIGMIRHKPGRFALAHTLDASRSNECNMIGIKGDEMKVLVKQIAGAVARRIICYCKPTQVVRTGERIGMIRFGSRTEVYLPRECQILVSEGEKVKGGVSLIGVYDAAFTKKA</sequence>
<dbReference type="GO" id="GO:0004609">
    <property type="term" value="F:phosphatidylserine decarboxylase activity"/>
    <property type="evidence" value="ECO:0007669"/>
    <property type="project" value="InterPro"/>
</dbReference>
<keyword evidence="11" id="KW-1133">Transmembrane helix</keyword>
<evidence type="ECO:0000256" key="11">
    <source>
        <dbReference type="SAM" id="Phobius"/>
    </source>
</evidence>
<evidence type="ECO:0000256" key="3">
    <source>
        <dbReference type="ARBA" id="ARBA00022793"/>
    </source>
</evidence>
<keyword evidence="7" id="KW-0594">Phospholipid biosynthesis</keyword>
<keyword evidence="10" id="KW-0670">Pyruvate</keyword>
<gene>
    <name evidence="12" type="ORF">C4532_07515</name>
</gene>
<evidence type="ECO:0000256" key="9">
    <source>
        <dbReference type="ARBA" id="ARBA00023264"/>
    </source>
</evidence>
<keyword evidence="11" id="KW-0812">Transmembrane</keyword>
<reference evidence="12 13" key="1">
    <citation type="journal article" date="2017" name="ISME J.">
        <title>Energy and carbon metabolisms in a deep terrestrial subsurface fluid microbial community.</title>
        <authorList>
            <person name="Momper L."/>
            <person name="Jungbluth S.P."/>
            <person name="Lee M.D."/>
            <person name="Amend J.P."/>
        </authorList>
    </citation>
    <scope>NUCLEOTIDE SEQUENCE [LARGE SCALE GENOMIC DNA]</scope>
    <source>
        <strain evidence="12">SURF_17</strain>
    </source>
</reference>
<keyword evidence="5 11" id="KW-0472">Membrane</keyword>
<organism evidence="12 13">
    <name type="scientific">Candidatus Abyssobacteria bacterium SURF_17</name>
    <dbReference type="NCBI Taxonomy" id="2093361"/>
    <lineage>
        <taxon>Bacteria</taxon>
        <taxon>Pseudomonadati</taxon>
        <taxon>Candidatus Hydrogenedentota</taxon>
        <taxon>Candidatus Abyssobacteria</taxon>
    </lineage>
</organism>
<dbReference type="NCBIfam" id="NF003685">
    <property type="entry name" value="PRK05305.2-5"/>
    <property type="match status" value="1"/>
</dbReference>
<keyword evidence="4" id="KW-0443">Lipid metabolism</keyword>
<evidence type="ECO:0000256" key="7">
    <source>
        <dbReference type="ARBA" id="ARBA00023209"/>
    </source>
</evidence>
<keyword evidence="8" id="KW-0456">Lyase</keyword>
<evidence type="ECO:0000256" key="6">
    <source>
        <dbReference type="ARBA" id="ARBA00023145"/>
    </source>
</evidence>
<proteinExistence type="predicted"/>
<evidence type="ECO:0000256" key="8">
    <source>
        <dbReference type="ARBA" id="ARBA00023239"/>
    </source>
</evidence>
<evidence type="ECO:0000256" key="10">
    <source>
        <dbReference type="ARBA" id="ARBA00023317"/>
    </source>
</evidence>
<dbReference type="NCBIfam" id="NF003678">
    <property type="entry name" value="PRK05305.1-2"/>
    <property type="match status" value="1"/>
</dbReference>
<keyword evidence="3" id="KW-0210">Decarboxylase</keyword>
<evidence type="ECO:0000256" key="1">
    <source>
        <dbReference type="ARBA" id="ARBA00022475"/>
    </source>
</evidence>
<evidence type="ECO:0000256" key="5">
    <source>
        <dbReference type="ARBA" id="ARBA00023136"/>
    </source>
</evidence>
<dbReference type="PANTHER" id="PTHR35809:SF1">
    <property type="entry name" value="ARCHAETIDYLSERINE DECARBOXYLASE PROENZYME-RELATED"/>
    <property type="match status" value="1"/>
</dbReference>
<dbReference type="GO" id="GO:0008654">
    <property type="term" value="P:phospholipid biosynthetic process"/>
    <property type="evidence" value="ECO:0007669"/>
    <property type="project" value="UniProtKB-KW"/>
</dbReference>
<comment type="caution">
    <text evidence="12">The sequence shown here is derived from an EMBL/GenBank/DDBJ whole genome shotgun (WGS) entry which is preliminary data.</text>
</comment>
<keyword evidence="2" id="KW-0444">Lipid biosynthesis</keyword>
<accession>A0A419F0K1</accession>